<accession>A0A6P5XKM1</accession>
<protein>
    <submittedName>
        <fullName evidence="2">Uncharacterized protein LOC111284269</fullName>
    </submittedName>
</protein>
<reference evidence="2" key="1">
    <citation type="submission" date="2025-08" db="UniProtKB">
        <authorList>
            <consortium name="RefSeq"/>
        </authorList>
    </citation>
    <scope>IDENTIFICATION</scope>
    <source>
        <tissue evidence="2">Fruit stalk</tissue>
    </source>
</reference>
<dbReference type="RefSeq" id="XP_022728720.1">
    <property type="nucleotide sequence ID" value="XM_022872985.1"/>
</dbReference>
<proteinExistence type="predicted"/>
<dbReference type="PANTHER" id="PTHR33264:SF8">
    <property type="entry name" value="EXPRESSED PROTEIN"/>
    <property type="match status" value="1"/>
</dbReference>
<dbReference type="Proteomes" id="UP000515121">
    <property type="component" value="Unplaced"/>
</dbReference>
<dbReference type="PANTHER" id="PTHR33264">
    <property type="entry name" value="EXPRESSED PROTEIN"/>
    <property type="match status" value="1"/>
</dbReference>
<keyword evidence="1" id="KW-1185">Reference proteome</keyword>
<evidence type="ECO:0000313" key="2">
    <source>
        <dbReference type="RefSeq" id="XP_022728720.1"/>
    </source>
</evidence>
<sequence length="154" mass="17220">MSRQVLIRSPPVTRRQQLLISEDPKTARKGKKFGEVVGGTAAECAAVCCCCPCSVMELLVLGLFKVPTGLCKKAWKRTKRQRLKAKNQDLSGPAQGRPTREELEAELHRMVGKGERHGVDDHDDGSTGAVEFENEMWDRFHGTGFWRSHSQIET</sequence>
<dbReference type="GeneID" id="111284269"/>
<organism evidence="1 2">
    <name type="scientific">Durio zibethinus</name>
    <name type="common">Durian</name>
    <dbReference type="NCBI Taxonomy" id="66656"/>
    <lineage>
        <taxon>Eukaryota</taxon>
        <taxon>Viridiplantae</taxon>
        <taxon>Streptophyta</taxon>
        <taxon>Embryophyta</taxon>
        <taxon>Tracheophyta</taxon>
        <taxon>Spermatophyta</taxon>
        <taxon>Magnoliopsida</taxon>
        <taxon>eudicotyledons</taxon>
        <taxon>Gunneridae</taxon>
        <taxon>Pentapetalae</taxon>
        <taxon>rosids</taxon>
        <taxon>malvids</taxon>
        <taxon>Malvales</taxon>
        <taxon>Malvaceae</taxon>
        <taxon>Helicteroideae</taxon>
        <taxon>Durio</taxon>
    </lineage>
</organism>
<evidence type="ECO:0000313" key="1">
    <source>
        <dbReference type="Proteomes" id="UP000515121"/>
    </source>
</evidence>
<name>A0A6P5XKM1_DURZI</name>
<dbReference type="OrthoDB" id="695262at2759"/>
<gene>
    <name evidence="2" type="primary">LOC111284269</name>
</gene>
<dbReference type="AlphaFoldDB" id="A0A6P5XKM1"/>
<dbReference type="KEGG" id="dzi:111284269"/>